<evidence type="ECO:0000256" key="1">
    <source>
        <dbReference type="ARBA" id="ARBA00023125"/>
    </source>
</evidence>
<dbReference type="InterPro" id="IPR001647">
    <property type="entry name" value="HTH_TetR"/>
</dbReference>
<gene>
    <name evidence="4" type="ORF">H9649_11855</name>
</gene>
<dbReference type="PRINTS" id="PR00455">
    <property type="entry name" value="HTHTETR"/>
</dbReference>
<reference evidence="4 5" key="1">
    <citation type="submission" date="2020-08" db="EMBL/GenBank/DDBJ databases">
        <title>A Genomic Blueprint of the Chicken Gut Microbiome.</title>
        <authorList>
            <person name="Gilroy R."/>
            <person name="Ravi A."/>
            <person name="Getino M."/>
            <person name="Pursley I."/>
            <person name="Horton D.L."/>
            <person name="Alikhan N.-F."/>
            <person name="Baker D."/>
            <person name="Gharbi K."/>
            <person name="Hall N."/>
            <person name="Watson M."/>
            <person name="Adriaenssens E.M."/>
            <person name="Foster-Nyarko E."/>
            <person name="Jarju S."/>
            <person name="Secka A."/>
            <person name="Antonio M."/>
            <person name="Oren A."/>
            <person name="Chaudhuri R."/>
            <person name="La Ragione R.M."/>
            <person name="Hildebrand F."/>
            <person name="Pallen M.J."/>
        </authorList>
    </citation>
    <scope>NUCLEOTIDE SEQUENCE [LARGE SCALE GENOMIC DNA]</scope>
    <source>
        <strain evidence="4 5">Sa2YVA2</strain>
    </source>
</reference>
<dbReference type="Pfam" id="PF00440">
    <property type="entry name" value="TetR_N"/>
    <property type="match status" value="1"/>
</dbReference>
<dbReference type="InterPro" id="IPR009057">
    <property type="entry name" value="Homeodomain-like_sf"/>
</dbReference>
<evidence type="ECO:0000313" key="5">
    <source>
        <dbReference type="Proteomes" id="UP000626786"/>
    </source>
</evidence>
<dbReference type="SUPFAM" id="SSF46689">
    <property type="entry name" value="Homeodomain-like"/>
    <property type="match status" value="1"/>
</dbReference>
<feature type="DNA-binding region" description="H-T-H motif" evidence="2">
    <location>
        <begin position="28"/>
        <end position="47"/>
    </location>
</feature>
<dbReference type="Proteomes" id="UP000626786">
    <property type="component" value="Unassembled WGS sequence"/>
</dbReference>
<dbReference type="PANTHER" id="PTHR43479:SF22">
    <property type="entry name" value="TRANSCRIPTIONAL REGULATOR, TETR FAMILY"/>
    <property type="match status" value="1"/>
</dbReference>
<protein>
    <submittedName>
        <fullName evidence="4">TetR/AcrR family transcriptional regulator</fullName>
    </submittedName>
</protein>
<keyword evidence="5" id="KW-1185">Reference proteome</keyword>
<dbReference type="PROSITE" id="PS50977">
    <property type="entry name" value="HTH_TETR_2"/>
    <property type="match status" value="1"/>
</dbReference>
<name>A0ABR8UB79_9BACL</name>
<accession>A0ABR8UB79</accession>
<dbReference type="PROSITE" id="PS01081">
    <property type="entry name" value="HTH_TETR_1"/>
    <property type="match status" value="1"/>
</dbReference>
<evidence type="ECO:0000313" key="4">
    <source>
        <dbReference type="EMBL" id="MBD7985284.1"/>
    </source>
</evidence>
<feature type="domain" description="HTH tetR-type" evidence="3">
    <location>
        <begin position="5"/>
        <end position="65"/>
    </location>
</feature>
<organism evidence="4 5">
    <name type="scientific">Sporosarcina quadrami</name>
    <dbReference type="NCBI Taxonomy" id="2762234"/>
    <lineage>
        <taxon>Bacteria</taxon>
        <taxon>Bacillati</taxon>
        <taxon>Bacillota</taxon>
        <taxon>Bacilli</taxon>
        <taxon>Bacillales</taxon>
        <taxon>Caryophanaceae</taxon>
        <taxon>Sporosarcina</taxon>
    </lineage>
</organism>
<dbReference type="PANTHER" id="PTHR43479">
    <property type="entry name" value="ACREF/ENVCD OPERON REPRESSOR-RELATED"/>
    <property type="match status" value="1"/>
</dbReference>
<dbReference type="RefSeq" id="WP_191695110.1">
    <property type="nucleotide sequence ID" value="NZ_JACSQN010000010.1"/>
</dbReference>
<evidence type="ECO:0000259" key="3">
    <source>
        <dbReference type="PROSITE" id="PS50977"/>
    </source>
</evidence>
<comment type="caution">
    <text evidence="4">The sequence shown here is derived from an EMBL/GenBank/DDBJ whole genome shotgun (WGS) entry which is preliminary data.</text>
</comment>
<evidence type="ECO:0000256" key="2">
    <source>
        <dbReference type="PROSITE-ProRule" id="PRU00335"/>
    </source>
</evidence>
<dbReference type="InterPro" id="IPR023772">
    <property type="entry name" value="DNA-bd_HTH_TetR-type_CS"/>
</dbReference>
<dbReference type="InterPro" id="IPR050624">
    <property type="entry name" value="HTH-type_Tx_Regulator"/>
</dbReference>
<sequence length="300" mass="34973">MILINDRKLHVLLTAQKLFIKKGFVTTSVQDIIEEAQISKGTFYNYFTSKNECLIAIFEFAHEESIVRRHEMQQGKDKRDKNILAEQILIRMRVNREHNLLSIYEAVFYSGDAELRSFVRKHHLMELNWLTSRLADVYGEEAEPFVLDCAVMILGVIQHLIHFQSSSAETIDIDDLVHFTIRRVDAIMDDMIRNEDTLLGKNYSSALMEETETAPFCASQAVEKLEQFLTMVKKEKSEEGIKFTEFFLAEMRSETPNLVIMDALISPFQQLFKGTRLYYRSTEISMLLVRYIHNEQNLPK</sequence>
<dbReference type="EMBL" id="JACSQN010000010">
    <property type="protein sequence ID" value="MBD7985284.1"/>
    <property type="molecule type" value="Genomic_DNA"/>
</dbReference>
<proteinExistence type="predicted"/>
<dbReference type="Gene3D" id="1.10.357.10">
    <property type="entry name" value="Tetracycline Repressor, domain 2"/>
    <property type="match status" value="1"/>
</dbReference>
<keyword evidence="1 2" id="KW-0238">DNA-binding</keyword>